<feature type="region of interest" description="Disordered" evidence="1">
    <location>
        <begin position="2564"/>
        <end position="2597"/>
    </location>
</feature>
<name>A0A1I0MSE1_9RHOB</name>
<dbReference type="PANTHER" id="PTHR34819">
    <property type="entry name" value="LARGE CYSTEINE-RICH PERIPLASMIC PROTEIN OMCB"/>
    <property type="match status" value="1"/>
</dbReference>
<feature type="domain" description="DUF7507" evidence="4">
    <location>
        <begin position="583"/>
        <end position="681"/>
    </location>
</feature>
<feature type="domain" description="DUF7507" evidence="4">
    <location>
        <begin position="2215"/>
        <end position="2315"/>
    </location>
</feature>
<keyword evidence="2" id="KW-0732">Signal</keyword>
<evidence type="ECO:0000313" key="5">
    <source>
        <dbReference type="EMBL" id="SEV91177.1"/>
    </source>
</evidence>
<dbReference type="RefSeq" id="WP_089989162.1">
    <property type="nucleotide sequence ID" value="NZ_FOIZ01000001.1"/>
</dbReference>
<feature type="domain" description="DUF7507" evidence="4">
    <location>
        <begin position="2744"/>
        <end position="2827"/>
    </location>
</feature>
<feature type="domain" description="DUF7507" evidence="4">
    <location>
        <begin position="2964"/>
        <end position="3060"/>
    </location>
</feature>
<feature type="region of interest" description="Disordered" evidence="1">
    <location>
        <begin position="3292"/>
        <end position="3314"/>
    </location>
</feature>
<sequence length="4083" mass="424027">MRRRFKRSCGLRSIIAVAVVALFGMLGPAHATPFTTTVPGSGIQLPSEYPEAGGVVIILTGANGNIYYQFSNPDGAFVGFQNRGQPSRFRGNPFTINDPIALDCGFRDCAAYFGGQIARMDVRFSAYDGDTQVGGFDYRRIQLVMNGFNVGSWSDRQTEITNDSGTTSFGTANGFGNNTFNTGWFSSTNPALLNNILTSGRTTTQVRDDTPNDNYWDFRRGNSLGQESLRTIAPGYELEKTRLGASGGDPTQFLSVGEEIDYRYIVRNIGSTNISNVTVDDDKIGPVTCSPTFLRRTEAGTGSAREAECFGTYTVTQEDFDAQELTNVAIATGTSEFGQLGRLEAEVTLSGPGTDPGLTLTKEASPETFSTVGEVITYTLTAFNSGDVTLSNVAITDPMLSGLSCSFATIAPLSSENTDNSESCTGTYRITQDDIDAAAAGTPLVNNAAATARDPDGVVQNATASATVTGPASAPDLTVEKIAQQTSYAAVGDVINYNIVVTNTGNVTWRTPVQIDDDLTTDETCPNVVVAPGGSVTCSASYIVDQPDLDAESVLNTVDVEISVNGVTAEGSADATVDADVQPLLSIEKSLLSGPNPITAADDELVYEYILRNEGNVALANVDLSDDKVSVTCPSTTIPATGQITCTSGTYIVTQDDINAGEVTNVATATSTTAAGSTVDDATDTLVVPVDQSPSLSIDKSASPITPAEFFEGEEITYSYLVTNDGNTTIDGPFEVNDNKFVDPISCPPGPLDPTETLTCTAIYTITDTDQAAGFVTNIASVTAGTVTSPTDSESVPQGGAPAIGLAKIATDSAFVEDPMVSFDALTETLYYRFTITNTGTTVINSTTQPITLNDPLLTSDNCAAQQPENLFVQGVGTPSSYECTGFRTGVTQADIDAGFVTNTATVSFVAGGSPVESPDATATIFADITPAFTLEKIAPTPATYAAVDEEITFTFRVTNDTIQTLAEVVVTDPMIPTLDCTLTNVAQGSPQTCSGTYIVTQDDLDSGSVLNIATALGTSPTGATATATDNATLTLAPGAANPLFTFDKVASTDTFAAVGDEISYSFAFENTGNITLTDLTVNDTQLGYSCLVPSLAPGETDATTCSVTYEITQSDIDAGSFTNSATATATGAPSVTDAETATGPAADPSYTFAKSVSGDFAAVGDVLTYTLSVTNTGNVTLDSIAISDTSPQIAPTTFSCAPADLEPGETETCSFTYNVRQADIDRGEVTNTADITASPPFGGPIPDTATATSDGPDEIIALRVEKTETDGDSAFEDALSTESFSFQIFNDSNVTVRDLVIDDPMIGLSCPVVDLLPGANAIACDGGPNFETAYTIQQADVDAGTILNEVTVTGTTDQGTTVQASDTLSLIGPDQIPALSIVKSTTSPPFSAVGDVLTYSYAVRNEGNITLTSDITVDDDTTPATCPPLPSGGLAPLATLTCTATYAVTQEDLDRGFVTNTATASINQPIVPNDADPDFEDGLAEITTAVPGTATVNATQLPALAIEKRIKPGTPTIYGATSDVITFEFLVTNTGNVTTTDDIVIDDPQIGANFVCESDPVAPGDTISCETTWSPAQGNIDDGSFTNAADASTVFNGGTIATPETATATANAIQTPELTVTKTLDLGSLPIFQTGATADFTYLVQNTGNETIFGPIEVADNLIPVVTCELGDLLPGESLECTGSYTVTVDDVLLGSVTNLAIGSGTTQDGDVIESDPASATIPAAADPAISITKVADLSTFNAVDQTITYTYTVTNTSRGDPVGIPPSPPPALARPIDIIDDKLADPVVCFRTSDDDPDIAPGETITCSETGTYSITQEDLDAVQAGVSTGFVTNNAFGQTDYPGVLSVISAPVMVTVFGESEPALTVEKSITSSITEAEVDDVITYEITVTNDGNVTVSGILVTDPLIDILSCEAGGITDPAILRLAPEEVAVCTGEYIVTQADIDAQELVNTATASGTTPHGTPVSGSDDVAQTLAEDDPSVDVLKEVNVGEPGDSFAAVGEMLTYTVTVTNDGNVTLSATTVTDILFPGEECLIGPLAPGESDDSCQFVYEVTQEDVDRGVIDNEATARSTSAAPGAEIVEDSDAISRGGPDREPSVALLKSALTASFDEDGDQIAYEFTVANTGNITITDVPEIDDDKIDDVTCEALPSGGLPPSGFITCSGTYTVTQDDVDAGFVTNVASVAVENPLDPGDTLTATDSVTTNGVRDGDFTVTKLASDDTDVMEGDVITYTYRVENTGNVRLFNVTLSDAHESSAGTTNLSIIGGAAIGTIAPGETVTRTSTYTVTQADIDAGNDLTNVATVSVDLPTGMTPLPPETAEEAVTVDAPDPSIEAIKTVTPPAVLEPGEDVVFTVTVENTGNVSLDDVRIVDTLTRNDASIVSPAPVAIYDSGDVGVADVLDVGEIWTFLVTHTLTQDDIDAGGLSNSARAFGTDPFDATVTDVSDNGTGTGSSPTQLTIPPMPGINGVKTITSTTTAVDGVVRFEIAITNTGNVTLTDVLVASDTLERADGTSLTLSSGPTFFRSTDGSGAGTLQVDETAIYRASYVLTQDDVDAGGLSNRAVVSGEPPVGSPVRDVTDDGDDGDGNTTNDPTILAIPSDPSLALRKELTAGGPTFDAVGDALTYTFTVTNSGNVTITDPITIDDPLITDAGGIITCDAGPIAPDDSITCEGTYAVTQDDLDAGEVLNTARATDGNVSSPEAEETVPALQLPALETVKEAVSIEVEGDVFTDIASERFVTDAIVTYEFTVTNTGNVTLTDAVTVSDNLIDDVTCPALPAGGLAPDDALVCEGIYTVTTDDVFLTSVTNIASATSGETESPLVSETVPADGEPALETVKELTAVTNPDDSDAPDLTFDEVGDVLTYTFSVTNTGAVAFVADVNLQDTLIDDPILCFESSDDDPDLRAGETVTCEATYEITQNDLDAGEVVNEAFAETIYGADLRPVVSEPVTETTLAAADPSLDISKSVATLPLTAVDQVLTYTLTIANDGNQTLTDVVATDPLLPGLSCDIGDMAPGAVEMCSDTYQVTQDDIDDGFVLNTASVSGVDPRGDAVESETELTVDGPDATPALALNKTATPDPFGPVGSSITYVFEAVNEGNVTLFDVTITDPDADPDYTCVIPRLTPLASDDFCTLTVAITQDDKDRGEITNTAFAAATDPRGTEVDASDEITTPSEPAMPGIEATKTVSSSSIVLGAFVDYTLTVRNTGDVSLTVPPDAITDVMTRRDPEETEISLDDPFSYLAGDTDDDGLLDVTEVWTYTGRRQITQVDIDGGGFDNFVTITATDPFDTPVSDVSDDGNDGDGDSESDPTEFIIVPGPALDVVKTVLTGGSDAGDEVVFAIAVTNSGDVTLRDVVIADTLRRNDGTDLSADVGAAGLVDPATAPATFAPGETWIYNVAYTLTQDDVDAGGLTNSATATANPPTGRPVSDISDNGDDGDGNTTDDDTVLVIAPDPDFEVVKTVDTRDDPDAPLFVGDVVSFTITVSNNGNVTLTDLVLTDTLTNFDGDALTPDSVSLASGDSETEIATGAANVYTVLYTLTQADIDSGGVQNIATADVVTPGGLPLTDVSDNGDDTDGNTTDDPTVLVIDPVSSMEATKEASIPVRLSGNRFEVTFDMTVSNTGNVTQRDLVITDDLAAFVAPATLISTTVPVVDGFAGAGGANAGFNGTTDTNLVTADVELAPETTGTIQITVVYDVADGFPAQANTIAVLSDRIIVPVTANAEVEASAEPDIFATKSVTPDDALIGSTVTYTLTFENLLTTAESNLTIVDDLPAGIVYTPGTALFNGADTPVPTLTGRSLRWSNVTLAPLELVTITLQARVVGELGEITNRAYVLDADGNIVSNIATATITRRPEPVFDCGDVIGKVFDDRNMNGYQDGVQEPDRSLITDQTYDGGKGAAPIVTAPDYEPGLANVRLATVDGTIITTDEYGRFSVPCAALPAAIGSNFTLKLDERSLPTGYRVTTENPRVVRLTAGTVAKLNFGASIANVVDIDLMAAAFQSGTIAPTAGLTAGVDQLVGQLRNVPSVLRLNYYMNGEGRDVARARLDAVEDLIRERWAQEGQYRLLIERTIRQLQ</sequence>
<feature type="signal peptide" evidence="2">
    <location>
        <begin position="1"/>
        <end position="31"/>
    </location>
</feature>
<feature type="compositionally biased region" description="Low complexity" evidence="1">
    <location>
        <begin position="3418"/>
        <end position="3428"/>
    </location>
</feature>
<feature type="domain" description="DUF7507" evidence="4">
    <location>
        <begin position="3184"/>
        <end position="3299"/>
    </location>
</feature>
<feature type="region of interest" description="Disordered" evidence="1">
    <location>
        <begin position="3164"/>
        <end position="3185"/>
    </location>
</feature>
<dbReference type="InterPro" id="IPR001434">
    <property type="entry name" value="OmcB-like_DUF11"/>
</dbReference>
<feature type="domain" description="DUF7507" evidence="4">
    <location>
        <begin position="1503"/>
        <end position="1600"/>
    </location>
</feature>
<proteinExistence type="predicted"/>
<feature type="region of interest" description="Disordered" evidence="1">
    <location>
        <begin position="3418"/>
        <end position="3451"/>
    </location>
</feature>
<feature type="domain" description="DUF7507" evidence="4">
    <location>
        <begin position="1263"/>
        <end position="1365"/>
    </location>
</feature>
<evidence type="ECO:0000256" key="2">
    <source>
        <dbReference type="SAM" id="SignalP"/>
    </source>
</evidence>
<feature type="domain" description="DUF7507" evidence="4">
    <location>
        <begin position="1043"/>
        <end position="1133"/>
    </location>
</feature>
<evidence type="ECO:0000313" key="6">
    <source>
        <dbReference type="Proteomes" id="UP000199167"/>
    </source>
</evidence>
<feature type="domain" description="DUF11" evidence="3">
    <location>
        <begin position="3738"/>
        <end position="3857"/>
    </location>
</feature>
<feature type="region of interest" description="Disordered" evidence="1">
    <location>
        <begin position="2072"/>
        <end position="2097"/>
    </location>
</feature>
<feature type="domain" description="DUF7507" evidence="4">
    <location>
        <begin position="356"/>
        <end position="458"/>
    </location>
</feature>
<feature type="domain" description="DUF7507" evidence="4">
    <location>
        <begin position="2467"/>
        <end position="2580"/>
    </location>
</feature>
<feature type="domain" description="DUF7507" evidence="4">
    <location>
        <begin position="1378"/>
        <end position="1470"/>
    </location>
</feature>
<feature type="domain" description="DUF7507" evidence="4">
    <location>
        <begin position="1983"/>
        <end position="2077"/>
    </location>
</feature>
<evidence type="ECO:0000256" key="1">
    <source>
        <dbReference type="SAM" id="MobiDB-lite"/>
    </source>
</evidence>
<feature type="domain" description="DUF7507" evidence="4">
    <location>
        <begin position="1729"/>
        <end position="1826"/>
    </location>
</feature>
<feature type="compositionally biased region" description="Acidic residues" evidence="1">
    <location>
        <begin position="3300"/>
        <end position="3314"/>
    </location>
</feature>
<feature type="domain" description="DUF7507" evidence="4">
    <location>
        <begin position="693"/>
        <end position="789"/>
    </location>
</feature>
<feature type="domain" description="DUF7507" evidence="4">
    <location>
        <begin position="474"/>
        <end position="562"/>
    </location>
</feature>
<feature type="domain" description="DUF7507" evidence="4">
    <location>
        <begin position="249"/>
        <end position="338"/>
    </location>
</feature>
<dbReference type="Pfam" id="PF01345">
    <property type="entry name" value="DUF11"/>
    <property type="match status" value="1"/>
</dbReference>
<dbReference type="InterPro" id="IPR051172">
    <property type="entry name" value="Chlamydia_OmcB"/>
</dbReference>
<dbReference type="STRING" id="364200.SAMN04488515_0190"/>
<feature type="domain" description="DUF7507" evidence="4">
    <location>
        <begin position="2859"/>
        <end position="2940"/>
    </location>
</feature>
<feature type="domain" description="DUF7507" evidence="4">
    <location>
        <begin position="3072"/>
        <end position="3171"/>
    </location>
</feature>
<protein>
    <submittedName>
        <fullName evidence="5">Conserved repeat domain-containing protein</fullName>
    </submittedName>
</protein>
<dbReference type="InterPro" id="IPR047589">
    <property type="entry name" value="DUF11_rpt"/>
</dbReference>
<feature type="chain" id="PRO_5011721234" evidence="2">
    <location>
        <begin position="32"/>
        <end position="4083"/>
    </location>
</feature>
<feature type="domain" description="DUF7507" evidence="4">
    <location>
        <begin position="2098"/>
        <end position="2192"/>
    </location>
</feature>
<organism evidence="5 6">
    <name type="scientific">Cognatiyoonia koreensis</name>
    <dbReference type="NCBI Taxonomy" id="364200"/>
    <lineage>
        <taxon>Bacteria</taxon>
        <taxon>Pseudomonadati</taxon>
        <taxon>Pseudomonadota</taxon>
        <taxon>Alphaproteobacteria</taxon>
        <taxon>Rhodobacterales</taxon>
        <taxon>Paracoccaceae</taxon>
        <taxon>Cognatiyoonia</taxon>
    </lineage>
</organism>
<feature type="domain" description="DUF7507" evidence="4">
    <location>
        <begin position="1864"/>
        <end position="1969"/>
    </location>
</feature>
<feature type="domain" description="DUF7507" evidence="4">
    <location>
        <begin position="931"/>
        <end position="1028"/>
    </location>
</feature>
<feature type="region of interest" description="Disordered" evidence="1">
    <location>
        <begin position="1235"/>
        <end position="1255"/>
    </location>
</feature>
<dbReference type="NCBIfam" id="TIGR01451">
    <property type="entry name" value="B_ant_repeat"/>
    <property type="match status" value="12"/>
</dbReference>
<feature type="domain" description="DUF7507" evidence="4">
    <location>
        <begin position="3460"/>
        <end position="3573"/>
    </location>
</feature>
<feature type="compositionally biased region" description="Acidic residues" evidence="1">
    <location>
        <begin position="3438"/>
        <end position="3451"/>
    </location>
</feature>
<dbReference type="Pfam" id="PF24346">
    <property type="entry name" value="DUF7507"/>
    <property type="match status" value="28"/>
</dbReference>
<accession>A0A1I0MSE1</accession>
<feature type="domain" description="DUF7507" evidence="4">
    <location>
        <begin position="1616"/>
        <end position="1716"/>
    </location>
</feature>
<feature type="domain" description="DUF7507" evidence="4">
    <location>
        <begin position="2334"/>
        <end position="2446"/>
    </location>
</feature>
<feature type="domain" description="DUF7507" evidence="4">
    <location>
        <begin position="1149"/>
        <end position="1248"/>
    </location>
</feature>
<gene>
    <name evidence="5" type="ORF">SAMN04488515_0190</name>
</gene>
<dbReference type="PANTHER" id="PTHR34819:SF3">
    <property type="entry name" value="CELL SURFACE PROTEIN"/>
    <property type="match status" value="1"/>
</dbReference>
<feature type="compositionally biased region" description="Low complexity" evidence="1">
    <location>
        <begin position="2567"/>
        <end position="2578"/>
    </location>
</feature>
<evidence type="ECO:0000259" key="4">
    <source>
        <dbReference type="Pfam" id="PF24346"/>
    </source>
</evidence>
<dbReference type="OrthoDB" id="9773411at2"/>
<reference evidence="5 6" key="1">
    <citation type="submission" date="2016-10" db="EMBL/GenBank/DDBJ databases">
        <authorList>
            <person name="de Groot N.N."/>
        </authorList>
    </citation>
    <scope>NUCLEOTIDE SEQUENCE [LARGE SCALE GENOMIC DNA]</scope>
    <source>
        <strain evidence="5 6">DSM 17925</strain>
    </source>
</reference>
<dbReference type="InterPro" id="IPR055354">
    <property type="entry name" value="DUF7507"/>
</dbReference>
<dbReference type="Proteomes" id="UP000199167">
    <property type="component" value="Unassembled WGS sequence"/>
</dbReference>
<feature type="domain" description="DUF7507" evidence="4">
    <location>
        <begin position="802"/>
        <end position="918"/>
    </location>
</feature>
<feature type="domain" description="DUF7507" evidence="4">
    <location>
        <begin position="2605"/>
        <end position="2703"/>
    </location>
</feature>
<dbReference type="EMBL" id="FOIZ01000001">
    <property type="protein sequence ID" value="SEV91177.1"/>
    <property type="molecule type" value="Genomic_DNA"/>
</dbReference>
<feature type="region of interest" description="Disordered" evidence="1">
    <location>
        <begin position="3569"/>
        <end position="3588"/>
    </location>
</feature>
<evidence type="ECO:0000259" key="3">
    <source>
        <dbReference type="Pfam" id="PF01345"/>
    </source>
</evidence>
<feature type="domain" description="DUF7507" evidence="4">
    <location>
        <begin position="3324"/>
        <end position="3435"/>
    </location>
</feature>
<keyword evidence="6" id="KW-1185">Reference proteome</keyword>